<dbReference type="InterPro" id="IPR003714">
    <property type="entry name" value="PhoH"/>
</dbReference>
<dbReference type="InterPro" id="IPR051451">
    <property type="entry name" value="PhoH2-like"/>
</dbReference>
<dbReference type="FunFam" id="3.40.50.300:FF:000013">
    <property type="entry name" value="PhoH family ATPase"/>
    <property type="match status" value="1"/>
</dbReference>
<evidence type="ECO:0000256" key="3">
    <source>
        <dbReference type="ARBA" id="ARBA00022490"/>
    </source>
</evidence>
<dbReference type="Pfam" id="PF02562">
    <property type="entry name" value="PhoH"/>
    <property type="match status" value="1"/>
</dbReference>
<accession>A9HIL9</accession>
<evidence type="ECO:0000256" key="6">
    <source>
        <dbReference type="ARBA" id="ARBA00039970"/>
    </source>
</evidence>
<feature type="domain" description="PhoH-like protein" evidence="8">
    <location>
        <begin position="166"/>
        <end position="369"/>
    </location>
</feature>
<evidence type="ECO:0000256" key="2">
    <source>
        <dbReference type="ARBA" id="ARBA00010393"/>
    </source>
</evidence>
<evidence type="ECO:0000256" key="4">
    <source>
        <dbReference type="ARBA" id="ARBA00022741"/>
    </source>
</evidence>
<evidence type="ECO:0000256" key="7">
    <source>
        <dbReference type="SAM" id="MobiDB-lite"/>
    </source>
</evidence>
<dbReference type="InterPro" id="IPR027417">
    <property type="entry name" value="P-loop_NTPase"/>
</dbReference>
<dbReference type="GO" id="GO:0005829">
    <property type="term" value="C:cytosol"/>
    <property type="evidence" value="ECO:0007669"/>
    <property type="project" value="TreeGrafter"/>
</dbReference>
<sequence>MREQTVSAILTGRRPARAQDHHDPSRHGGMDAMRTITLQFDDNALLARLVGDHDRHLLHLERGFGIRLSCRGNRVAVSGTPDRVEIAQAALNSLYRRLEGGTDLDTAEIDAAIRMAAAHHTLPRLPSEGRSAMPHDSAHLPQPHRSESHRLSLPELPAIRTRRGAIAPRSAGQATYMEMLAQAEMVFGIGPAGTGKTYLAVAQAVAMLQAGQVDRIVLSRPAVEAGERLGFLPGDMKDKIDPYLRPLYDALHDMLPGDQVVRRMATGEIEVAPLAFMRGRTLAHSFVILDEAQNTTSAQMKMFLTRMGSGTRMVVTGDLSQVDLPSGVTSGLRDAVDTLEGLPGIGITRFESRDVVRHPLVARIVDAYDQRAAAERDMSRSRARRENNGTAK</sequence>
<reference evidence="9 10" key="1">
    <citation type="journal article" date="2009" name="BMC Genomics">
        <title>Complete genome sequence of the sugarcane nitrogen-fixing endophyte Gluconacetobacter diazotrophicus Pal5.</title>
        <authorList>
            <person name="Bertalan M."/>
            <person name="Albano R."/>
            <person name="Padua V."/>
            <person name="Rouws L."/>
            <person name="Rojas C."/>
            <person name="Hemerly A."/>
            <person name="Teixeira K."/>
            <person name="Schwab S."/>
            <person name="Araujo J."/>
            <person name="Oliveira A."/>
            <person name="Franca L."/>
            <person name="Magalhaes V."/>
            <person name="Alqueres S."/>
            <person name="Cardoso A."/>
            <person name="Almeida W."/>
            <person name="Loureiro M.M."/>
            <person name="Nogueira E."/>
            <person name="Cidade D."/>
            <person name="Oliveira D."/>
            <person name="Simao T."/>
            <person name="Macedo J."/>
            <person name="Valadao A."/>
            <person name="Dreschsel M."/>
            <person name="Freitas F."/>
            <person name="Vidal M."/>
            <person name="Guedes H."/>
            <person name="Rodrigues E."/>
            <person name="Meneses C."/>
            <person name="Brioso P."/>
            <person name="Pozzer L."/>
            <person name="Figueiredo D."/>
            <person name="Montano H."/>
            <person name="Junior J."/>
            <person name="Filho G."/>
            <person name="Flores V."/>
            <person name="Ferreira B."/>
            <person name="Branco A."/>
            <person name="Gonzalez P."/>
            <person name="Guillobel H."/>
            <person name="Lemos M."/>
            <person name="Seibel L."/>
            <person name="Macedo J."/>
            <person name="Alves-Ferreira M."/>
            <person name="Sachetto-Martins G."/>
            <person name="Coelho A."/>
            <person name="Santos E."/>
            <person name="Amaral G."/>
            <person name="Neves A."/>
            <person name="Pacheco A.B."/>
            <person name="Carvalho D."/>
            <person name="Lery L."/>
            <person name="Bisch P."/>
            <person name="Rossle S.C."/>
            <person name="Urmenyi T."/>
            <person name="Kruger W.V."/>
            <person name="Martins O."/>
            <person name="Baldani J.I."/>
            <person name="Ferreira P.C."/>
        </authorList>
    </citation>
    <scope>NUCLEOTIDE SEQUENCE [LARGE SCALE GENOMIC DNA]</scope>
    <source>
        <strain evidence="10">ATCC 49037 / DSM 5601 / CCUG 37298 / CIP 103539 / LMG 7603 / PAl5</strain>
    </source>
</reference>
<comment type="subcellular location">
    <subcellularLocation>
        <location evidence="1">Cytoplasm</location>
    </subcellularLocation>
</comment>
<dbReference type="EMBL" id="AM889285">
    <property type="protein sequence ID" value="CAP55785.1"/>
    <property type="molecule type" value="Genomic_DNA"/>
</dbReference>
<dbReference type="PANTHER" id="PTHR30473:SF1">
    <property type="entry name" value="PHOH-LIKE PROTEIN"/>
    <property type="match status" value="1"/>
</dbReference>
<organism evidence="9 10">
    <name type="scientific">Gluconacetobacter diazotrophicus (strain ATCC 49037 / DSM 5601 / CCUG 37298 / CIP 103539 / LMG 7603 / PAl5)</name>
    <dbReference type="NCBI Taxonomy" id="272568"/>
    <lineage>
        <taxon>Bacteria</taxon>
        <taxon>Pseudomonadati</taxon>
        <taxon>Pseudomonadota</taxon>
        <taxon>Alphaproteobacteria</taxon>
        <taxon>Acetobacterales</taxon>
        <taxon>Acetobacteraceae</taxon>
        <taxon>Gluconacetobacter</taxon>
    </lineage>
</organism>
<evidence type="ECO:0000256" key="1">
    <source>
        <dbReference type="ARBA" id="ARBA00004496"/>
    </source>
</evidence>
<dbReference type="PANTHER" id="PTHR30473">
    <property type="entry name" value="PROTEIN PHOH"/>
    <property type="match status" value="1"/>
</dbReference>
<evidence type="ECO:0000259" key="8">
    <source>
        <dbReference type="Pfam" id="PF02562"/>
    </source>
</evidence>
<dbReference type="GO" id="GO:0005524">
    <property type="term" value="F:ATP binding"/>
    <property type="evidence" value="ECO:0007669"/>
    <property type="project" value="UniProtKB-KW"/>
</dbReference>
<keyword evidence="3" id="KW-0963">Cytoplasm</keyword>
<proteinExistence type="inferred from homology"/>
<gene>
    <name evidence="9" type="ordered locus">GDI1842</name>
</gene>
<keyword evidence="5" id="KW-0067">ATP-binding</keyword>
<dbReference type="SUPFAM" id="SSF52540">
    <property type="entry name" value="P-loop containing nucleoside triphosphate hydrolases"/>
    <property type="match status" value="1"/>
</dbReference>
<name>A9HIL9_GLUDA</name>
<dbReference type="Proteomes" id="UP000001176">
    <property type="component" value="Chromosome"/>
</dbReference>
<evidence type="ECO:0000256" key="5">
    <source>
        <dbReference type="ARBA" id="ARBA00022840"/>
    </source>
</evidence>
<keyword evidence="10" id="KW-1185">Reference proteome</keyword>
<evidence type="ECO:0000313" key="9">
    <source>
        <dbReference type="EMBL" id="CAP55785.1"/>
    </source>
</evidence>
<evidence type="ECO:0000313" key="10">
    <source>
        <dbReference type="Proteomes" id="UP000001176"/>
    </source>
</evidence>
<feature type="region of interest" description="Disordered" evidence="7">
    <location>
        <begin position="125"/>
        <end position="149"/>
    </location>
</feature>
<feature type="compositionally biased region" description="Basic and acidic residues" evidence="7">
    <location>
        <begin position="17"/>
        <end position="28"/>
    </location>
</feature>
<dbReference type="Gene3D" id="3.40.50.300">
    <property type="entry name" value="P-loop containing nucleotide triphosphate hydrolases"/>
    <property type="match status" value="1"/>
</dbReference>
<dbReference type="KEGG" id="gdi:GDI1842"/>
<keyword evidence="4" id="KW-0547">Nucleotide-binding</keyword>
<protein>
    <recommendedName>
        <fullName evidence="6">PhoH-like protein</fullName>
    </recommendedName>
</protein>
<comment type="similarity">
    <text evidence="2">Belongs to the PhoH family.</text>
</comment>
<feature type="region of interest" description="Disordered" evidence="7">
    <location>
        <begin position="1"/>
        <end position="28"/>
    </location>
</feature>
<dbReference type="AlphaFoldDB" id="A9HIL9"/>